<feature type="compositionally biased region" description="Gly residues" evidence="1">
    <location>
        <begin position="378"/>
        <end position="388"/>
    </location>
</feature>
<feature type="compositionally biased region" description="Gly residues" evidence="1">
    <location>
        <begin position="156"/>
        <end position="166"/>
    </location>
</feature>
<dbReference type="OrthoDB" id="2530521at2759"/>
<dbReference type="PROSITE" id="PS01159">
    <property type="entry name" value="WW_DOMAIN_1"/>
    <property type="match status" value="1"/>
</dbReference>
<dbReference type="EMBL" id="MNUE01000106">
    <property type="protein sequence ID" value="OJD28870.1"/>
    <property type="molecule type" value="Genomic_DNA"/>
</dbReference>
<feature type="compositionally biased region" description="Gly residues" evidence="1">
    <location>
        <begin position="264"/>
        <end position="286"/>
    </location>
</feature>
<dbReference type="SUPFAM" id="SSF51045">
    <property type="entry name" value="WW domain"/>
    <property type="match status" value="1"/>
</dbReference>
<proteinExistence type="predicted"/>
<dbReference type="CDD" id="cd00201">
    <property type="entry name" value="WW"/>
    <property type="match status" value="1"/>
</dbReference>
<feature type="region of interest" description="Disordered" evidence="1">
    <location>
        <begin position="359"/>
        <end position="388"/>
    </location>
</feature>
<dbReference type="Proteomes" id="UP000183809">
    <property type="component" value="Unassembled WGS sequence"/>
</dbReference>
<sequence>MATASVTQAMRTGQTNRSTPVPALSDAAAAEALTIHKTVAISCCACLHSLPSHSLILISHSPTTLMSDYAPPVGPPPPKVPEGWKAVFNAQYQEWFYVNIYTKQSQWNKPTEPIYPPSDAEGSAPPPGPPPSYGHGGDAGPLGPEKTGLSSNNPYGPGGGGYGGSGQNISEDERLARQLQAEEDARAHGGHSPMPGGGSRGAADGYYAQQGGGSASPGYSQPPGYGQQAPGYGSQDLPPRPDDSRGKKSGGFLGKLLGKASGSKPGGGYPAGGAYGHQPQYGGGGYQQPQGYNQGPPQGQYGYAPQQGYYGQGGGMPYGVAQQKPKKSGLGAGGAAALGVGGGLVGGMLLADAIEDHDEHEYDQGYDQGYDDGNDNDFGGGDDFGGDF</sequence>
<feature type="compositionally biased region" description="Low complexity" evidence="1">
    <location>
        <begin position="216"/>
        <end position="235"/>
    </location>
</feature>
<gene>
    <name evidence="3" type="ORF">BKCO1_1060002</name>
</gene>
<organism evidence="3 4">
    <name type="scientific">Diplodia corticola</name>
    <dbReference type="NCBI Taxonomy" id="236234"/>
    <lineage>
        <taxon>Eukaryota</taxon>
        <taxon>Fungi</taxon>
        <taxon>Dikarya</taxon>
        <taxon>Ascomycota</taxon>
        <taxon>Pezizomycotina</taxon>
        <taxon>Dothideomycetes</taxon>
        <taxon>Dothideomycetes incertae sedis</taxon>
        <taxon>Botryosphaeriales</taxon>
        <taxon>Botryosphaeriaceae</taxon>
        <taxon>Diplodia</taxon>
    </lineage>
</organism>
<accession>A0A1J9QJ34</accession>
<dbReference type="RefSeq" id="XP_020125130.1">
    <property type="nucleotide sequence ID" value="XM_020270212.1"/>
</dbReference>
<dbReference type="Pfam" id="PF00397">
    <property type="entry name" value="WW"/>
    <property type="match status" value="1"/>
</dbReference>
<dbReference type="InterPro" id="IPR036020">
    <property type="entry name" value="WW_dom_sf"/>
</dbReference>
<feature type="region of interest" description="Disordered" evidence="1">
    <location>
        <begin position="184"/>
        <end position="306"/>
    </location>
</feature>
<feature type="region of interest" description="Disordered" evidence="1">
    <location>
        <begin position="1"/>
        <end position="21"/>
    </location>
</feature>
<name>A0A1J9QJ34_9PEZI</name>
<dbReference type="Gene3D" id="2.20.70.10">
    <property type="match status" value="1"/>
</dbReference>
<reference evidence="3 4" key="1">
    <citation type="submission" date="2016-10" db="EMBL/GenBank/DDBJ databases">
        <title>Proteomics and genomics reveal pathogen-plant mechanisms compatible with a hemibiotrophic lifestyle of Diplodia corticola.</title>
        <authorList>
            <person name="Fernandes I."/>
            <person name="De Jonge R."/>
            <person name="Van De Peer Y."/>
            <person name="Devreese B."/>
            <person name="Alves A."/>
            <person name="Esteves A.C."/>
        </authorList>
    </citation>
    <scope>NUCLEOTIDE SEQUENCE [LARGE SCALE GENOMIC DNA]</scope>
    <source>
        <strain evidence="3 4">CBS 112549</strain>
    </source>
</reference>
<feature type="compositionally biased region" description="Polar residues" evidence="1">
    <location>
        <begin position="1"/>
        <end position="19"/>
    </location>
</feature>
<dbReference type="PROSITE" id="PS50020">
    <property type="entry name" value="WW_DOMAIN_2"/>
    <property type="match status" value="1"/>
</dbReference>
<keyword evidence="4" id="KW-1185">Reference proteome</keyword>
<evidence type="ECO:0000313" key="3">
    <source>
        <dbReference type="EMBL" id="OJD28870.1"/>
    </source>
</evidence>
<feature type="compositionally biased region" description="Low complexity" evidence="1">
    <location>
        <begin position="287"/>
        <end position="306"/>
    </location>
</feature>
<evidence type="ECO:0000313" key="4">
    <source>
        <dbReference type="Proteomes" id="UP000183809"/>
    </source>
</evidence>
<evidence type="ECO:0000259" key="2">
    <source>
        <dbReference type="PROSITE" id="PS50020"/>
    </source>
</evidence>
<feature type="region of interest" description="Disordered" evidence="1">
    <location>
        <begin position="108"/>
        <end position="169"/>
    </location>
</feature>
<dbReference type="STRING" id="236234.A0A1J9QJ34"/>
<dbReference type="GeneID" id="31010471"/>
<evidence type="ECO:0000256" key="1">
    <source>
        <dbReference type="SAM" id="MobiDB-lite"/>
    </source>
</evidence>
<feature type="domain" description="WW" evidence="2">
    <location>
        <begin position="78"/>
        <end position="112"/>
    </location>
</feature>
<feature type="compositionally biased region" description="Low complexity" evidence="1">
    <location>
        <begin position="254"/>
        <end position="263"/>
    </location>
</feature>
<protein>
    <submittedName>
        <fullName evidence="3">Rna-binding protein fus tls</fullName>
    </submittedName>
</protein>
<dbReference type="AlphaFoldDB" id="A0A1J9QJ34"/>
<comment type="caution">
    <text evidence="3">The sequence shown here is derived from an EMBL/GenBank/DDBJ whole genome shotgun (WGS) entry which is preliminary data.</text>
</comment>
<dbReference type="SMART" id="SM00456">
    <property type="entry name" value="WW"/>
    <property type="match status" value="1"/>
</dbReference>
<dbReference type="InterPro" id="IPR001202">
    <property type="entry name" value="WW_dom"/>
</dbReference>